<evidence type="ECO:0000313" key="3">
    <source>
        <dbReference type="Proteomes" id="UP000831151"/>
    </source>
</evidence>
<sequence length="86" mass="9769">MAKDFEYEILEQLGEFSNNGRGMVKEVNVISWNGADGKVDIRNWKEDHSRMGKGISLTHAEARKLRDLLNDIDLGSDDESSEDEEI</sequence>
<keyword evidence="3" id="KW-1185">Reference proteome</keyword>
<reference evidence="2" key="1">
    <citation type="submission" date="2022-04" db="EMBL/GenBank/DDBJ databases">
        <title>Complete genome sequences of Ezakiella coagulans and Fenollaria massiliensis.</title>
        <authorList>
            <person name="France M.T."/>
            <person name="Clifford J."/>
            <person name="Narina S."/>
            <person name="Rutt L."/>
            <person name="Ravel J."/>
        </authorList>
    </citation>
    <scope>NUCLEOTIDE SEQUENCE</scope>
    <source>
        <strain evidence="2">C0061C2</strain>
    </source>
</reference>
<dbReference type="RefSeq" id="WP_019213594.1">
    <property type="nucleotide sequence ID" value="NZ_CP096649.1"/>
</dbReference>
<dbReference type="KEGG" id="fms:M1R53_04340"/>
<dbReference type="GO" id="GO:0006355">
    <property type="term" value="P:regulation of DNA-templated transcription"/>
    <property type="evidence" value="ECO:0007669"/>
    <property type="project" value="InterPro"/>
</dbReference>
<organism evidence="2 3">
    <name type="scientific">Fenollaria massiliensis</name>
    <dbReference type="NCBI Taxonomy" id="938288"/>
    <lineage>
        <taxon>Bacteria</taxon>
        <taxon>Bacillati</taxon>
        <taxon>Bacillota</taxon>
        <taxon>Clostridia</taxon>
        <taxon>Eubacteriales</taxon>
        <taxon>Fenollaria</taxon>
    </lineage>
</organism>
<accession>A0A9E7DIJ2</accession>
<dbReference type="EMBL" id="CP096649">
    <property type="protein sequence ID" value="UQK58472.1"/>
    <property type="molecule type" value="Genomic_DNA"/>
</dbReference>
<evidence type="ECO:0000259" key="1">
    <source>
        <dbReference type="Pfam" id="PF02229"/>
    </source>
</evidence>
<dbReference type="Gene3D" id="2.30.31.70">
    <property type="match status" value="1"/>
</dbReference>
<dbReference type="InterPro" id="IPR003173">
    <property type="entry name" value="PC4_C"/>
</dbReference>
<dbReference type="Pfam" id="PF02229">
    <property type="entry name" value="PC4"/>
    <property type="match status" value="1"/>
</dbReference>
<dbReference type="Proteomes" id="UP000831151">
    <property type="component" value="Chromosome"/>
</dbReference>
<name>A0A9E7DIJ2_9FIRM</name>
<proteinExistence type="predicted"/>
<feature type="domain" description="Transcriptional coactivator p15 (PC4) C-terminal" evidence="1">
    <location>
        <begin position="24"/>
        <end position="67"/>
    </location>
</feature>
<dbReference type="GO" id="GO:0003677">
    <property type="term" value="F:DNA binding"/>
    <property type="evidence" value="ECO:0007669"/>
    <property type="project" value="InterPro"/>
</dbReference>
<dbReference type="AlphaFoldDB" id="A0A9E7DIJ2"/>
<evidence type="ECO:0000313" key="2">
    <source>
        <dbReference type="EMBL" id="UQK58472.1"/>
    </source>
</evidence>
<protein>
    <submittedName>
        <fullName evidence="2">PC4/YdbC family ssDNA-binding protein</fullName>
    </submittedName>
</protein>
<gene>
    <name evidence="2" type="ORF">M1R53_04340</name>
</gene>